<feature type="transmembrane region" description="Helical" evidence="6">
    <location>
        <begin position="228"/>
        <end position="250"/>
    </location>
</feature>
<dbReference type="PANTHER" id="PTHR43220:SF18">
    <property type="entry name" value="TRANSMEMBRANE PROTEIN 41B"/>
    <property type="match status" value="1"/>
</dbReference>
<dbReference type="Pfam" id="PF09335">
    <property type="entry name" value="VTT_dom"/>
    <property type="match status" value="1"/>
</dbReference>
<comment type="similarity">
    <text evidence="5">Belongs to the TMEM41 family.</text>
</comment>
<dbReference type="EMBL" id="CAJZBQ010000055">
    <property type="protein sequence ID" value="CAG9332689.1"/>
    <property type="molecule type" value="Genomic_DNA"/>
</dbReference>
<evidence type="ECO:0000256" key="3">
    <source>
        <dbReference type="ARBA" id="ARBA00022989"/>
    </source>
</evidence>
<evidence type="ECO:0000313" key="8">
    <source>
        <dbReference type="EMBL" id="CAG9332689.1"/>
    </source>
</evidence>
<dbReference type="GO" id="GO:0016020">
    <property type="term" value="C:membrane"/>
    <property type="evidence" value="ECO:0007669"/>
    <property type="project" value="UniProtKB-SubCell"/>
</dbReference>
<protein>
    <recommendedName>
        <fullName evidence="7">VTT domain-containing protein</fullName>
    </recommendedName>
</protein>
<dbReference type="InterPro" id="IPR032816">
    <property type="entry name" value="VTT_dom"/>
</dbReference>
<feature type="transmembrane region" description="Helical" evidence="6">
    <location>
        <begin position="79"/>
        <end position="107"/>
    </location>
</feature>
<reference evidence="8" key="1">
    <citation type="submission" date="2021-09" db="EMBL/GenBank/DDBJ databases">
        <authorList>
            <consortium name="AG Swart"/>
            <person name="Singh M."/>
            <person name="Singh A."/>
            <person name="Seah K."/>
            <person name="Emmerich C."/>
        </authorList>
    </citation>
    <scope>NUCLEOTIDE SEQUENCE</scope>
    <source>
        <strain evidence="8">ATCC30299</strain>
    </source>
</reference>
<keyword evidence="3 6" id="KW-1133">Transmembrane helix</keyword>
<accession>A0AAU9JYD2</accession>
<comment type="subcellular location">
    <subcellularLocation>
        <location evidence="1">Membrane</location>
        <topology evidence="1">Multi-pass membrane protein</topology>
    </subcellularLocation>
</comment>
<evidence type="ECO:0000256" key="1">
    <source>
        <dbReference type="ARBA" id="ARBA00004141"/>
    </source>
</evidence>
<keyword evidence="9" id="KW-1185">Reference proteome</keyword>
<keyword evidence="2 6" id="KW-0812">Transmembrane</keyword>
<evidence type="ECO:0000256" key="2">
    <source>
        <dbReference type="ARBA" id="ARBA00022692"/>
    </source>
</evidence>
<evidence type="ECO:0000259" key="7">
    <source>
        <dbReference type="Pfam" id="PF09335"/>
    </source>
</evidence>
<feature type="transmembrane region" description="Helical" evidence="6">
    <location>
        <begin position="114"/>
        <end position="136"/>
    </location>
</feature>
<evidence type="ECO:0000256" key="4">
    <source>
        <dbReference type="ARBA" id="ARBA00023136"/>
    </source>
</evidence>
<proteinExistence type="inferred from homology"/>
<keyword evidence="4 6" id="KW-0472">Membrane</keyword>
<dbReference type="GO" id="GO:0000045">
    <property type="term" value="P:autophagosome assembly"/>
    <property type="evidence" value="ECO:0007669"/>
    <property type="project" value="TreeGrafter"/>
</dbReference>
<dbReference type="InterPro" id="IPR045014">
    <property type="entry name" value="TM41A/B"/>
</dbReference>
<feature type="domain" description="VTT" evidence="7">
    <location>
        <begin position="102"/>
        <end position="218"/>
    </location>
</feature>
<feature type="transmembrane region" description="Helical" evidence="6">
    <location>
        <begin position="166"/>
        <end position="185"/>
    </location>
</feature>
<gene>
    <name evidence="8" type="ORF">BSTOLATCC_MIC56981</name>
</gene>
<evidence type="ECO:0000313" key="9">
    <source>
        <dbReference type="Proteomes" id="UP001162131"/>
    </source>
</evidence>
<dbReference type="PANTHER" id="PTHR43220">
    <property type="match status" value="1"/>
</dbReference>
<sequence>MSDDLNLEKIKAETEQSLSRNKRILSALFILGIFAFICFIYFAPEFTSAEKQIIFKFPRSAQQIYELSKVILGYTQNSYYYVISLFCFLYVFLQSFAIPGPLILSILGGALFGFWKAMLVVTTCATLGATLCYILSETLGKGIIIRKFPGPLMKANNLINEHKHHLFFYLLFLRVTPIVPNWLINISSPILGISLKYFITATFLGLIPGNCIHINAGTMISSMQEVGLNLNSILILLVLGVLALIPTLIFKKPKVN</sequence>
<organism evidence="8 9">
    <name type="scientific">Blepharisma stoltei</name>
    <dbReference type="NCBI Taxonomy" id="1481888"/>
    <lineage>
        <taxon>Eukaryota</taxon>
        <taxon>Sar</taxon>
        <taxon>Alveolata</taxon>
        <taxon>Ciliophora</taxon>
        <taxon>Postciliodesmatophora</taxon>
        <taxon>Heterotrichea</taxon>
        <taxon>Heterotrichida</taxon>
        <taxon>Blepharismidae</taxon>
        <taxon>Blepharisma</taxon>
    </lineage>
</organism>
<evidence type="ECO:0000256" key="5">
    <source>
        <dbReference type="ARBA" id="ARBA00025797"/>
    </source>
</evidence>
<dbReference type="AlphaFoldDB" id="A0AAU9JYD2"/>
<feature type="transmembrane region" description="Helical" evidence="6">
    <location>
        <begin position="197"/>
        <end position="216"/>
    </location>
</feature>
<evidence type="ECO:0000256" key="6">
    <source>
        <dbReference type="SAM" id="Phobius"/>
    </source>
</evidence>
<feature type="transmembrane region" description="Helical" evidence="6">
    <location>
        <begin position="24"/>
        <end position="43"/>
    </location>
</feature>
<name>A0AAU9JYD2_9CILI</name>
<dbReference type="Proteomes" id="UP001162131">
    <property type="component" value="Unassembled WGS sequence"/>
</dbReference>
<comment type="caution">
    <text evidence="8">The sequence shown here is derived from an EMBL/GenBank/DDBJ whole genome shotgun (WGS) entry which is preliminary data.</text>
</comment>